<dbReference type="RefSeq" id="WP_327608819.1">
    <property type="nucleotide sequence ID" value="NZ_JARZFX010000012.1"/>
</dbReference>
<accession>A0ABU6KLE8</accession>
<organism evidence="1 2">
    <name type="scientific">Virgibacillus tibetensis</name>
    <dbReference type="NCBI Taxonomy" id="3042313"/>
    <lineage>
        <taxon>Bacteria</taxon>
        <taxon>Bacillati</taxon>
        <taxon>Bacillota</taxon>
        <taxon>Bacilli</taxon>
        <taxon>Bacillales</taxon>
        <taxon>Bacillaceae</taxon>
        <taxon>Virgibacillus</taxon>
    </lineage>
</organism>
<dbReference type="EMBL" id="JARZFX010000012">
    <property type="protein sequence ID" value="MEC5425267.1"/>
    <property type="molecule type" value="Genomic_DNA"/>
</dbReference>
<protein>
    <submittedName>
        <fullName evidence="1">Uncharacterized protein</fullName>
    </submittedName>
</protein>
<proteinExistence type="predicted"/>
<sequence length="174" mass="20237">MNNDYQSCVDQILSAWEPKQKEGALKIIQKYGYPQEATASRLIWYNNGVWKRTIVHRDAVPHCFPTLHPDFLEQTIDYRTPLDAFDALAYYDGSVYPDRTKGEVSVFCDKEEMNTLSLNLFHDIVTCKRTVEEARKCYTEIAKNYLLNGISSPYLEQLLFPPQHNTADPDVRYF</sequence>
<evidence type="ECO:0000313" key="2">
    <source>
        <dbReference type="Proteomes" id="UP001335737"/>
    </source>
</evidence>
<name>A0ABU6KLE8_9BACI</name>
<reference evidence="1 2" key="1">
    <citation type="journal article" date="2024" name="Int. J. Syst. Evol. Microbiol.">
        <title>Virgibacillus tibetensis sp. nov., isolated from salt lake on the Tibetan Plateau of China.</title>
        <authorList>
            <person name="Phurbu D."/>
            <person name="Liu Z.-X."/>
            <person name="Wang R."/>
            <person name="Zheng Y.-Y."/>
            <person name="Liu H.-C."/>
            <person name="Zhou Y.-G."/>
            <person name="Yu Y.-J."/>
            <person name="Li A.-H."/>
        </authorList>
    </citation>
    <scope>NUCLEOTIDE SEQUENCE [LARGE SCALE GENOMIC DNA]</scope>
    <source>
        <strain evidence="1 2">C22-A2</strain>
    </source>
</reference>
<keyword evidence="2" id="KW-1185">Reference proteome</keyword>
<gene>
    <name evidence="1" type="ORF">QGM71_17415</name>
</gene>
<dbReference type="Proteomes" id="UP001335737">
    <property type="component" value="Unassembled WGS sequence"/>
</dbReference>
<comment type="caution">
    <text evidence="1">The sequence shown here is derived from an EMBL/GenBank/DDBJ whole genome shotgun (WGS) entry which is preliminary data.</text>
</comment>
<evidence type="ECO:0000313" key="1">
    <source>
        <dbReference type="EMBL" id="MEC5425267.1"/>
    </source>
</evidence>